<dbReference type="EMBL" id="UGGP01000001">
    <property type="protein sequence ID" value="STO08069.1"/>
    <property type="molecule type" value="Genomic_DNA"/>
</dbReference>
<keyword evidence="7 11" id="KW-0812">Transmembrane</keyword>
<feature type="transmembrane region" description="Helical" evidence="11">
    <location>
        <begin position="216"/>
        <end position="237"/>
    </location>
</feature>
<evidence type="ECO:0000256" key="8">
    <source>
        <dbReference type="ARBA" id="ARBA00022989"/>
    </source>
</evidence>
<evidence type="ECO:0000313" key="14">
    <source>
        <dbReference type="Proteomes" id="UP000254060"/>
    </source>
</evidence>
<accession>A0A377FTC0</accession>
<evidence type="ECO:0000256" key="2">
    <source>
        <dbReference type="ARBA" id="ARBA00008697"/>
    </source>
</evidence>
<evidence type="ECO:0000256" key="10">
    <source>
        <dbReference type="ARBA" id="ARBA00024973"/>
    </source>
</evidence>
<protein>
    <recommendedName>
        <fullName evidence="4">Putative hemin transport system permease protein HrtB</fullName>
    </recommendedName>
</protein>
<name>A0A377FTC0_9BACL</name>
<evidence type="ECO:0000256" key="3">
    <source>
        <dbReference type="ARBA" id="ARBA00011131"/>
    </source>
</evidence>
<dbReference type="RefSeq" id="WP_051638894.1">
    <property type="nucleotide sequence ID" value="NZ_UGGP01000001.1"/>
</dbReference>
<keyword evidence="8 11" id="KW-1133">Transmembrane helix</keyword>
<keyword evidence="9 11" id="KW-0472">Membrane</keyword>
<dbReference type="STRING" id="1397694.GCA_000702585_01935"/>
<evidence type="ECO:0000256" key="7">
    <source>
        <dbReference type="ARBA" id="ARBA00022692"/>
    </source>
</evidence>
<feature type="domain" description="ABC3 transporter permease C-terminal" evidence="12">
    <location>
        <begin position="220"/>
        <end position="318"/>
    </location>
</feature>
<comment type="subunit">
    <text evidence="3">The complex is composed of two ATP-binding proteins (HrtA), two transmembrane proteins (HrtB) and a solute-binding protein.</text>
</comment>
<dbReference type="PANTHER" id="PTHR43738">
    <property type="entry name" value="ABC TRANSPORTER, MEMBRANE PROTEIN"/>
    <property type="match status" value="1"/>
</dbReference>
<evidence type="ECO:0000256" key="1">
    <source>
        <dbReference type="ARBA" id="ARBA00004651"/>
    </source>
</evidence>
<dbReference type="OrthoDB" id="384327at2"/>
<keyword evidence="5" id="KW-0813">Transport</keyword>
<evidence type="ECO:0000259" key="12">
    <source>
        <dbReference type="Pfam" id="PF02687"/>
    </source>
</evidence>
<sequence>MQLGMKEMWRQRRRYSLIFVITLLIVLLTTLITGLADGLAYDNGASIRELDADTFHLTADAEGQLTRSFIEQTRRSDTMTPLAVKPLTFGNETKQDATLFALPADSPVGPTLDLEVGEVLVDPTFLQTLSVGDTVEDFTSGYRFTIVGTTDGRFSHAPVVWTTMETWDAYQQVTGGPAYVSAWLGDGDGDTALSTFTRQEVIEAVPGYSAEQGTFAMMRGFLLVIGAFILTAFFYMVTLQKLPELGILKAIGIRTRTIGTALVSQVMVTVILASGVAALVTALVAGVVPPDIPFQFEVVNALLYSALFFVISLAGSTPPTP</sequence>
<feature type="transmembrane region" description="Helical" evidence="11">
    <location>
        <begin position="294"/>
        <end position="315"/>
    </location>
</feature>
<dbReference type="Pfam" id="PF02687">
    <property type="entry name" value="FtsX"/>
    <property type="match status" value="1"/>
</dbReference>
<comment type="function">
    <text evidence="10">Part of the ABC transporter complex hrt involved in hemin import. Responsible for the translocation of the substrate across the membrane.</text>
</comment>
<evidence type="ECO:0000313" key="13">
    <source>
        <dbReference type="EMBL" id="STO08069.1"/>
    </source>
</evidence>
<evidence type="ECO:0000256" key="4">
    <source>
        <dbReference type="ARBA" id="ARBA00016962"/>
    </source>
</evidence>
<organism evidence="13 14">
    <name type="scientific">Exiguobacterium aurantiacum</name>
    <dbReference type="NCBI Taxonomy" id="33987"/>
    <lineage>
        <taxon>Bacteria</taxon>
        <taxon>Bacillati</taxon>
        <taxon>Bacillota</taxon>
        <taxon>Bacilli</taxon>
        <taxon>Bacillales</taxon>
        <taxon>Bacillales Family XII. Incertae Sedis</taxon>
        <taxon>Exiguobacterium</taxon>
    </lineage>
</organism>
<proteinExistence type="inferred from homology"/>
<dbReference type="AlphaFoldDB" id="A0A377FTC0"/>
<dbReference type="InterPro" id="IPR003838">
    <property type="entry name" value="ABC3_permease_C"/>
</dbReference>
<comment type="similarity">
    <text evidence="2">Belongs to the ABC-4 integral membrane protein family. HrtB subfamily.</text>
</comment>
<keyword evidence="6" id="KW-1003">Cell membrane</keyword>
<evidence type="ECO:0000256" key="9">
    <source>
        <dbReference type="ARBA" id="ARBA00023136"/>
    </source>
</evidence>
<dbReference type="PANTHER" id="PTHR43738:SF1">
    <property type="entry name" value="HEMIN TRANSPORT SYSTEM PERMEASE PROTEIN HRTB-RELATED"/>
    <property type="match status" value="1"/>
</dbReference>
<feature type="transmembrane region" description="Helical" evidence="11">
    <location>
        <begin position="258"/>
        <end position="288"/>
    </location>
</feature>
<evidence type="ECO:0000256" key="6">
    <source>
        <dbReference type="ARBA" id="ARBA00022475"/>
    </source>
</evidence>
<dbReference type="Proteomes" id="UP000254060">
    <property type="component" value="Unassembled WGS sequence"/>
</dbReference>
<gene>
    <name evidence="13" type="ORF">NCTC13163_01434</name>
</gene>
<dbReference type="InterPro" id="IPR051125">
    <property type="entry name" value="ABC-4/HrtB_transporter"/>
</dbReference>
<dbReference type="GO" id="GO:0005886">
    <property type="term" value="C:plasma membrane"/>
    <property type="evidence" value="ECO:0007669"/>
    <property type="project" value="UniProtKB-SubCell"/>
</dbReference>
<evidence type="ECO:0000256" key="5">
    <source>
        <dbReference type="ARBA" id="ARBA00022448"/>
    </source>
</evidence>
<evidence type="ECO:0000256" key="11">
    <source>
        <dbReference type="SAM" id="Phobius"/>
    </source>
</evidence>
<reference evidence="13 14" key="1">
    <citation type="submission" date="2018-06" db="EMBL/GenBank/DDBJ databases">
        <authorList>
            <consortium name="Pathogen Informatics"/>
            <person name="Doyle S."/>
        </authorList>
    </citation>
    <scope>NUCLEOTIDE SEQUENCE [LARGE SCALE GENOMIC DNA]</scope>
    <source>
        <strain evidence="13 14">NCTC13163</strain>
    </source>
</reference>
<comment type="subcellular location">
    <subcellularLocation>
        <location evidence="1">Cell membrane</location>
        <topology evidence="1">Multi-pass membrane protein</topology>
    </subcellularLocation>
</comment>